<evidence type="ECO:0000313" key="4">
    <source>
        <dbReference type="EMBL" id="GLX79016.1"/>
    </source>
</evidence>
<dbReference type="EMBL" id="BSST01000001">
    <property type="protein sequence ID" value="GLX79016.1"/>
    <property type="molecule type" value="Genomic_DNA"/>
</dbReference>
<dbReference type="RefSeq" id="WP_284244900.1">
    <property type="nucleotide sequence ID" value="NZ_BSST01000001.1"/>
</dbReference>
<comment type="catalytic activity">
    <reaction evidence="2">
        <text>a 3'-end 2',3'-cyclophospho-ribonucleotide-RNA + H2O = a 3'-end 2'-phospho-ribonucleotide-RNA + H(+)</text>
        <dbReference type="Rhea" id="RHEA:11828"/>
        <dbReference type="Rhea" id="RHEA-COMP:10464"/>
        <dbReference type="Rhea" id="RHEA-COMP:17353"/>
        <dbReference type="ChEBI" id="CHEBI:15377"/>
        <dbReference type="ChEBI" id="CHEBI:15378"/>
        <dbReference type="ChEBI" id="CHEBI:83064"/>
        <dbReference type="ChEBI" id="CHEBI:173113"/>
        <dbReference type="EC" id="3.1.4.58"/>
    </reaction>
</comment>
<dbReference type="Pfam" id="PF10469">
    <property type="entry name" value="AKAP7_NLS"/>
    <property type="match status" value="1"/>
</dbReference>
<reference evidence="4 5" key="1">
    <citation type="submission" date="2023-03" db="EMBL/GenBank/DDBJ databases">
        <title>Draft genome sequence of Thalassotalea insulae KCTC 62186T.</title>
        <authorList>
            <person name="Sawabe T."/>
        </authorList>
    </citation>
    <scope>NUCLEOTIDE SEQUENCE [LARGE SCALE GENOMIC DNA]</scope>
    <source>
        <strain evidence="4 5">KCTC 62186</strain>
    </source>
</reference>
<accession>A0ABQ6GSU7</accession>
<feature type="active site" description="Proton acceptor" evidence="2">
    <location>
        <position position="128"/>
    </location>
</feature>
<dbReference type="EC" id="3.1.4.58" evidence="2"/>
<evidence type="ECO:0000259" key="3">
    <source>
        <dbReference type="Pfam" id="PF10469"/>
    </source>
</evidence>
<comment type="caution">
    <text evidence="4">The sequence shown here is derived from an EMBL/GenBank/DDBJ whole genome shotgun (WGS) entry which is preliminary data.</text>
</comment>
<dbReference type="Proteomes" id="UP001157186">
    <property type="component" value="Unassembled WGS sequence"/>
</dbReference>
<dbReference type="Gene3D" id="3.90.1140.10">
    <property type="entry name" value="Cyclic phosphodiesterase"/>
    <property type="match status" value="1"/>
</dbReference>
<feature type="active site" description="Proton donor" evidence="2">
    <location>
        <position position="39"/>
    </location>
</feature>
<comment type="function">
    <text evidence="2">Hydrolyzes RNA 2',3'-cyclic phosphodiester to an RNA 2'-phosphomonoester.</text>
</comment>
<gene>
    <name evidence="4" type="primary">thpR</name>
    <name evidence="4" type="ORF">tinsulaeT_23560</name>
</gene>
<evidence type="ECO:0000256" key="2">
    <source>
        <dbReference type="HAMAP-Rule" id="MF_01940"/>
    </source>
</evidence>
<sequence length="178" mass="20565">MKRLFFALDLNDTDKHTITLWREQHLSLTAKPVKSENLHITLAFLGMVEPEQQQTLMEFCDQQFLPQTSQPKKHFNIDCNQLALFKKAKALYLGCQHFPKPLIKLATLLSQQAIELGIIQESRQYHPHITIYRKAKSLPDNSKCQLDLTINSFSLYHSKSTPDGVSYIPLKTWSLVQK</sequence>
<dbReference type="InterPro" id="IPR004175">
    <property type="entry name" value="RNA_CPDase"/>
</dbReference>
<name>A0ABQ6GSU7_9GAMM</name>
<evidence type="ECO:0000313" key="5">
    <source>
        <dbReference type="Proteomes" id="UP001157186"/>
    </source>
</evidence>
<feature type="short sequence motif" description="HXTX 1" evidence="2">
    <location>
        <begin position="39"/>
        <end position="42"/>
    </location>
</feature>
<dbReference type="SUPFAM" id="SSF55144">
    <property type="entry name" value="LigT-like"/>
    <property type="match status" value="1"/>
</dbReference>
<proteinExistence type="inferred from homology"/>
<organism evidence="4 5">
    <name type="scientific">Thalassotalea insulae</name>
    <dbReference type="NCBI Taxonomy" id="2056778"/>
    <lineage>
        <taxon>Bacteria</taxon>
        <taxon>Pseudomonadati</taxon>
        <taxon>Pseudomonadota</taxon>
        <taxon>Gammaproteobacteria</taxon>
        <taxon>Alteromonadales</taxon>
        <taxon>Colwelliaceae</taxon>
        <taxon>Thalassotalea</taxon>
    </lineage>
</organism>
<keyword evidence="1 2" id="KW-0378">Hydrolase</keyword>
<comment type="similarity">
    <text evidence="2">Belongs to the 2H phosphoesterase superfamily. ThpR family.</text>
</comment>
<dbReference type="PANTHER" id="PTHR35561">
    <property type="entry name" value="RNA 2',3'-CYCLIC PHOSPHODIESTERASE"/>
    <property type="match status" value="1"/>
</dbReference>
<dbReference type="HAMAP" id="MF_01940">
    <property type="entry name" value="RNA_CPDase"/>
    <property type="match status" value="1"/>
</dbReference>
<dbReference type="PANTHER" id="PTHR35561:SF1">
    <property type="entry name" value="RNA 2',3'-CYCLIC PHOSPHODIESTERASE"/>
    <property type="match status" value="1"/>
</dbReference>
<dbReference type="NCBIfam" id="TIGR02258">
    <property type="entry name" value="2_5_ligase"/>
    <property type="match status" value="1"/>
</dbReference>
<evidence type="ECO:0000256" key="1">
    <source>
        <dbReference type="ARBA" id="ARBA00022801"/>
    </source>
</evidence>
<dbReference type="InterPro" id="IPR009097">
    <property type="entry name" value="Cyclic_Pdiesterase"/>
</dbReference>
<keyword evidence="5" id="KW-1185">Reference proteome</keyword>
<protein>
    <recommendedName>
        <fullName evidence="2">RNA 2',3'-cyclic phosphodiesterase</fullName>
        <shortName evidence="2">RNA 2',3'-CPDase</shortName>
        <ecNumber evidence="2">3.1.4.58</ecNumber>
    </recommendedName>
</protein>
<feature type="short sequence motif" description="HXTX 2" evidence="2">
    <location>
        <begin position="128"/>
        <end position="131"/>
    </location>
</feature>
<feature type="domain" description="A-kinase anchor protein 7-like phosphoesterase" evidence="3">
    <location>
        <begin position="24"/>
        <end position="142"/>
    </location>
</feature>
<dbReference type="InterPro" id="IPR019510">
    <property type="entry name" value="AKAP7-like_phosphoesterase"/>
</dbReference>